<gene>
    <name evidence="6" type="ORF">GQX73_g5000</name>
</gene>
<dbReference type="Pfam" id="PF13243">
    <property type="entry name" value="SQHop_cyclase_C"/>
    <property type="match status" value="1"/>
</dbReference>
<dbReference type="InterPro" id="IPR032696">
    <property type="entry name" value="SQ_cyclase_C"/>
</dbReference>
<keyword evidence="2 3" id="KW-0413">Isomerase</keyword>
<dbReference type="NCBIfam" id="TIGR01507">
    <property type="entry name" value="hopene_cyclase"/>
    <property type="match status" value="1"/>
</dbReference>
<dbReference type="GO" id="GO:0005811">
    <property type="term" value="C:lipid droplet"/>
    <property type="evidence" value="ECO:0007669"/>
    <property type="project" value="InterPro"/>
</dbReference>
<dbReference type="Pfam" id="PF13249">
    <property type="entry name" value="SQHop_cyclase_N"/>
    <property type="match status" value="1"/>
</dbReference>
<reference evidence="6 7" key="1">
    <citation type="submission" date="2019-12" db="EMBL/GenBank/DDBJ databases">
        <title>Draft genome sequence of the ascomycete Xylaria multiplex DSM 110363.</title>
        <authorList>
            <person name="Buettner E."/>
            <person name="Kellner H."/>
        </authorList>
    </citation>
    <scope>NUCLEOTIDE SEQUENCE [LARGE SCALE GENOMIC DNA]</scope>
    <source>
        <strain evidence="6 7">DSM 110363</strain>
    </source>
</reference>
<organism evidence="6 7">
    <name type="scientific">Xylaria multiplex</name>
    <dbReference type="NCBI Taxonomy" id="323545"/>
    <lineage>
        <taxon>Eukaryota</taxon>
        <taxon>Fungi</taxon>
        <taxon>Dikarya</taxon>
        <taxon>Ascomycota</taxon>
        <taxon>Pezizomycotina</taxon>
        <taxon>Sordariomycetes</taxon>
        <taxon>Xylariomycetidae</taxon>
        <taxon>Xylariales</taxon>
        <taxon>Xylariaceae</taxon>
        <taxon>Xylaria</taxon>
    </lineage>
</organism>
<name>A0A7C8ITE2_9PEZI</name>
<feature type="domain" description="Squalene cyclase N-terminal" evidence="5">
    <location>
        <begin position="44"/>
        <end position="344"/>
    </location>
</feature>
<dbReference type="Proteomes" id="UP000481858">
    <property type="component" value="Unassembled WGS sequence"/>
</dbReference>
<dbReference type="EC" id="5.4.99.-" evidence="3"/>
<protein>
    <recommendedName>
        <fullName evidence="3">Terpene cyclase/mutase family member</fullName>
        <ecNumber evidence="3">5.4.99.-</ecNumber>
    </recommendedName>
</protein>
<dbReference type="EMBL" id="WUBL01000048">
    <property type="protein sequence ID" value="KAF2968605.1"/>
    <property type="molecule type" value="Genomic_DNA"/>
</dbReference>
<dbReference type="PANTHER" id="PTHR11764:SF82">
    <property type="entry name" value="TERPENE CYCLASE_MUTASE FAMILY MEMBER"/>
    <property type="match status" value="1"/>
</dbReference>
<dbReference type="NCBIfam" id="TIGR01787">
    <property type="entry name" value="squalene_cyclas"/>
    <property type="match status" value="1"/>
</dbReference>
<dbReference type="Gene3D" id="1.50.10.20">
    <property type="match status" value="2"/>
</dbReference>
<dbReference type="InterPro" id="IPR006400">
    <property type="entry name" value="Hopene-cyclase"/>
</dbReference>
<keyword evidence="7" id="KW-1185">Reference proteome</keyword>
<dbReference type="InterPro" id="IPR008930">
    <property type="entry name" value="Terpenoid_cyclase/PrenylTrfase"/>
</dbReference>
<dbReference type="SUPFAM" id="SSF48239">
    <property type="entry name" value="Terpenoid cyclases/Protein prenyltransferases"/>
    <property type="match status" value="2"/>
</dbReference>
<feature type="domain" description="Squalene cyclase C-terminal" evidence="4">
    <location>
        <begin position="354"/>
        <end position="692"/>
    </location>
</feature>
<dbReference type="InterPro" id="IPR018333">
    <property type="entry name" value="Squalene_cyclase"/>
</dbReference>
<evidence type="ECO:0000256" key="3">
    <source>
        <dbReference type="RuleBase" id="RU362003"/>
    </source>
</evidence>
<dbReference type="InterPro" id="IPR032697">
    <property type="entry name" value="SQ_cyclase_N"/>
</dbReference>
<evidence type="ECO:0000313" key="7">
    <source>
        <dbReference type="Proteomes" id="UP000481858"/>
    </source>
</evidence>
<dbReference type="InParanoid" id="A0A7C8ITE2"/>
<dbReference type="PANTHER" id="PTHR11764">
    <property type="entry name" value="TERPENE CYCLASE/MUTASE FAMILY MEMBER"/>
    <property type="match status" value="1"/>
</dbReference>
<dbReference type="AlphaFoldDB" id="A0A7C8ITE2"/>
<dbReference type="GO" id="GO:0016104">
    <property type="term" value="P:triterpenoid biosynthetic process"/>
    <property type="evidence" value="ECO:0007669"/>
    <property type="project" value="InterPro"/>
</dbReference>
<comment type="similarity">
    <text evidence="3">Belongs to the terpene cyclase/mutase family.</text>
</comment>
<sequence length="720" mass="80384">MPLSKVALDRQTELFSTNQRSNLEDMYQRQDSIALEDDARQSLEQAVQFSWACQQLDGHWVAPVSADATFTAQYVMFKYAMPGLSLEEDCVVAIRKWLFADQNEDGSWGLAPGLSGNLSTTIEAYLALKILGVPASHPSMKRACEFILSQGGVPRARFFTRFFLATFGLYPWSAIPQMPAELILMPTWVPLNVYVLSSWARSALIPILIVRHHEPVYPLPNGRSPENDFLDELWLDPSDKNVPFAPPLWDLFWGKDRDAIQGLFVAGDKLLNKLGGLKRGPQRWLARQRCIAWILEHQEETGDWAGTFPGTHGSVWALLLEGFPPQHKVVRLGLEALERLVIVDAKGQWLQSTVSPCWDTALMANALCDAGSSGDPRLNQATQWLRDRQLTGGHGDWRIYGPNHAGGWSFQYRNTFYPDVDDTAVVVMALVKQSPSAITSDCVLNGVEWILAMQNRDGGWGAFDINNDARWLHKIPFSDMDSLVDPSTSDVTGRMLECFGLLLADQKGACLPGPFEHRLRVAAKGALKFLLREQESEGVAAGSWWGRWGSNYNYGTANVLRGLELWCHDNPEVTRAATHAIRWLRQRQNPDGGWGETLLSYADPCLAGQGESTSAHTSWAVDSLLRYLPCSDPAIIGGIQWLISNQTIKSEYGEGMSWRADLYVGTGFPNLLYLGYPYYHHLFAIQALSRYLKCSAYQESQEMVASGTDIAETTKSESTQ</sequence>
<keyword evidence="1" id="KW-0677">Repeat</keyword>
<evidence type="ECO:0000259" key="5">
    <source>
        <dbReference type="Pfam" id="PF13249"/>
    </source>
</evidence>
<proteinExistence type="inferred from homology"/>
<evidence type="ECO:0000256" key="1">
    <source>
        <dbReference type="ARBA" id="ARBA00022737"/>
    </source>
</evidence>
<dbReference type="SFLD" id="SFLDG01016">
    <property type="entry name" value="Prenyltransferase_Like_2"/>
    <property type="match status" value="1"/>
</dbReference>
<comment type="caution">
    <text evidence="6">The sequence shown here is derived from an EMBL/GenBank/DDBJ whole genome shotgun (WGS) entry which is preliminary data.</text>
</comment>
<evidence type="ECO:0000313" key="6">
    <source>
        <dbReference type="EMBL" id="KAF2968605.1"/>
    </source>
</evidence>
<dbReference type="GO" id="GO:0016866">
    <property type="term" value="F:intramolecular transferase activity"/>
    <property type="evidence" value="ECO:0007669"/>
    <property type="project" value="InterPro"/>
</dbReference>
<evidence type="ECO:0000259" key="4">
    <source>
        <dbReference type="Pfam" id="PF13243"/>
    </source>
</evidence>
<accession>A0A7C8ITE2</accession>
<evidence type="ECO:0000256" key="2">
    <source>
        <dbReference type="ARBA" id="ARBA00023235"/>
    </source>
</evidence>
<dbReference type="OrthoDB" id="21502at2759"/>